<keyword evidence="3" id="KW-1185">Reference proteome</keyword>
<accession>A0A502GNX5</accession>
<gene>
    <name evidence="2" type="ORF">EAH73_16120</name>
</gene>
<dbReference type="InterPro" id="IPR052935">
    <property type="entry name" value="Mg2+_PAP"/>
</dbReference>
<name>A0A502GNX5_9BACT</name>
<dbReference type="GO" id="GO:0008195">
    <property type="term" value="F:phosphatidate phosphatase activity"/>
    <property type="evidence" value="ECO:0007669"/>
    <property type="project" value="InterPro"/>
</dbReference>
<evidence type="ECO:0000259" key="1">
    <source>
        <dbReference type="Pfam" id="PF09949"/>
    </source>
</evidence>
<evidence type="ECO:0000313" key="3">
    <source>
        <dbReference type="Proteomes" id="UP000317646"/>
    </source>
</evidence>
<evidence type="ECO:0000313" key="2">
    <source>
        <dbReference type="EMBL" id="TPG63584.1"/>
    </source>
</evidence>
<dbReference type="EMBL" id="RCYZ01000007">
    <property type="protein sequence ID" value="TPG63584.1"/>
    <property type="molecule type" value="Genomic_DNA"/>
</dbReference>
<dbReference type="InterPro" id="IPR019236">
    <property type="entry name" value="APP1_cat"/>
</dbReference>
<dbReference type="PANTHER" id="PTHR28208">
    <property type="entry name" value="PHOSPHATIDATE PHOSPHATASE APP1"/>
    <property type="match status" value="1"/>
</dbReference>
<sequence>MPFLRELLSRLLHLDNHRLARLGWARPLQLVTYRTYGTAERFYVKGRLLTDPGLAPATAADSRWRNFRNMARRFLSYEIAGAGLVAERAGGAQQPVVTDDEGYFTLVLEAPPQPPPGALLWQPVAVRLARLPDGAPLPARPVQAVAEVLVPPAGAEFGVISDLDDTVFESGATNFLRMGFTVLLRNEFSHQPFADVGAFYRALQLGCTGRPDNPFFYISSSPWNLYDALDEFLTLHRIPKGALLLRDVGLRPRNPAPATAEGLAAAAHFGHKLHEIENVLRAYPALPFVLLGDSGQEDARIYREVVRRYPGRIRAVYIRDVQVPKRALRIPQLIAELHAENVEMLLVPDYATAMRHAAKRGLIDGGLVAVKADEKSA</sequence>
<comment type="caution">
    <text evidence="2">The sequence shown here is derived from an EMBL/GenBank/DDBJ whole genome shotgun (WGS) entry which is preliminary data.</text>
</comment>
<organism evidence="2 3">
    <name type="scientific">Hymenobacter nivis</name>
    <dbReference type="NCBI Taxonomy" id="1850093"/>
    <lineage>
        <taxon>Bacteria</taxon>
        <taxon>Pseudomonadati</taxon>
        <taxon>Bacteroidota</taxon>
        <taxon>Cytophagia</taxon>
        <taxon>Cytophagales</taxon>
        <taxon>Hymenobacteraceae</taxon>
        <taxon>Hymenobacter</taxon>
    </lineage>
</organism>
<proteinExistence type="predicted"/>
<feature type="domain" description="Phosphatidate phosphatase APP1 catalytic" evidence="1">
    <location>
        <begin position="157"/>
        <end position="320"/>
    </location>
</feature>
<reference evidence="2 3" key="1">
    <citation type="journal article" date="2019" name="Environ. Microbiol.">
        <title>Species interactions and distinct microbial communities in high Arctic permafrost affected cryosols are associated with the CH4 and CO2 gas fluxes.</title>
        <authorList>
            <person name="Altshuler I."/>
            <person name="Hamel J."/>
            <person name="Turney S."/>
            <person name="Magnuson E."/>
            <person name="Levesque R."/>
            <person name="Greer C."/>
            <person name="Whyte L.G."/>
        </authorList>
    </citation>
    <scope>NUCLEOTIDE SEQUENCE [LARGE SCALE GENOMIC DNA]</scope>
    <source>
        <strain evidence="2 3">S9.2P</strain>
    </source>
</reference>
<dbReference type="Proteomes" id="UP000317646">
    <property type="component" value="Unassembled WGS sequence"/>
</dbReference>
<dbReference type="AlphaFoldDB" id="A0A502GNX5"/>
<protein>
    <submittedName>
        <fullName evidence="2">DUF2183 domain-containing protein</fullName>
    </submittedName>
</protein>
<dbReference type="OrthoDB" id="9789875at2"/>
<dbReference type="PANTHER" id="PTHR28208:SF3">
    <property type="entry name" value="PHOSPHATIDATE PHOSPHATASE APP1"/>
    <property type="match status" value="1"/>
</dbReference>
<dbReference type="Pfam" id="PF09949">
    <property type="entry name" value="APP1_cat"/>
    <property type="match status" value="1"/>
</dbReference>